<keyword evidence="9 11" id="KW-0238">DNA-binding</keyword>
<dbReference type="InterPro" id="IPR043502">
    <property type="entry name" value="DNA/RNA_pol_sf"/>
</dbReference>
<dbReference type="InterPro" id="IPR012337">
    <property type="entry name" value="RNaseH-like_sf"/>
</dbReference>
<dbReference type="Gene3D" id="1.10.287.690">
    <property type="entry name" value="Helix hairpin bin"/>
    <property type="match status" value="1"/>
</dbReference>
<dbReference type="InterPro" id="IPR036397">
    <property type="entry name" value="RNaseH_sf"/>
</dbReference>
<name>U6H6Q3_9BETA</name>
<dbReference type="Gene3D" id="1.10.132.60">
    <property type="entry name" value="DNA polymerase family B, C-terminal domain"/>
    <property type="match status" value="1"/>
</dbReference>
<dbReference type="GO" id="GO:0042025">
    <property type="term" value="C:host cell nucleus"/>
    <property type="evidence" value="ECO:0007669"/>
    <property type="project" value="UniProtKB-SubCell"/>
</dbReference>
<reference evidence="15 16" key="1">
    <citation type="submission" date="2013-09" db="EMBL/GenBank/DDBJ databases">
        <authorList>
            <person name="Sundararajan A."/>
        </authorList>
    </citation>
    <scope>NUCLEOTIDE SEQUENCE [LARGE SCALE GENOMIC DNA]</scope>
    <source>
        <strain evidence="15">CIDMTR</strain>
    </source>
</reference>
<keyword evidence="7 11" id="KW-0239">DNA-directed DNA polymerase</keyword>
<dbReference type="InterPro" id="IPR023211">
    <property type="entry name" value="DNA_pol_palm_dom_sf"/>
</dbReference>
<dbReference type="EC" id="2.7.7.7" evidence="11"/>
<protein>
    <recommendedName>
        <fullName evidence="11">DNA polymerase</fullName>
        <ecNumber evidence="11">2.7.7.7</ecNumber>
    </recommendedName>
</protein>
<dbReference type="InterPro" id="IPR042087">
    <property type="entry name" value="DNA_pol_B_thumb"/>
</dbReference>
<evidence type="ECO:0000313" key="15">
    <source>
        <dbReference type="EMBL" id="CDI95399.1"/>
    </source>
</evidence>
<dbReference type="PRINTS" id="PR00106">
    <property type="entry name" value="DNAPOLB"/>
</dbReference>
<dbReference type="InterPro" id="IPR050240">
    <property type="entry name" value="DNA_pol_type-B"/>
</dbReference>
<comment type="similarity">
    <text evidence="2 11">Belongs to the DNA polymerase type-B family.</text>
</comment>
<dbReference type="EMBL" id="HG531783">
    <property type="protein sequence ID" value="CDI95399.1"/>
    <property type="molecule type" value="Genomic_DNA"/>
</dbReference>
<proteinExistence type="inferred from homology"/>
<evidence type="ECO:0000256" key="9">
    <source>
        <dbReference type="ARBA" id="ARBA00023125"/>
    </source>
</evidence>
<feature type="domain" description="DNA-directed DNA polymerase family B multifunctional" evidence="13">
    <location>
        <begin position="547"/>
        <end position="1054"/>
    </location>
</feature>
<comment type="catalytic activity">
    <reaction evidence="10 11">
        <text>DNA(n) + a 2'-deoxyribonucleoside 5'-triphosphate = DNA(n+1) + diphosphate</text>
        <dbReference type="Rhea" id="RHEA:22508"/>
        <dbReference type="Rhea" id="RHEA-COMP:17339"/>
        <dbReference type="Rhea" id="RHEA-COMP:17340"/>
        <dbReference type="ChEBI" id="CHEBI:33019"/>
        <dbReference type="ChEBI" id="CHEBI:61560"/>
        <dbReference type="ChEBI" id="CHEBI:173112"/>
        <dbReference type="EC" id="2.7.7.7"/>
    </reaction>
</comment>
<evidence type="ECO:0000256" key="6">
    <source>
        <dbReference type="ARBA" id="ARBA00022705"/>
    </source>
</evidence>
<dbReference type="Gene3D" id="3.30.342.10">
    <property type="entry name" value="DNA Polymerase, chain B, domain 1"/>
    <property type="match status" value="1"/>
</dbReference>
<evidence type="ECO:0000256" key="5">
    <source>
        <dbReference type="ARBA" id="ARBA00022695"/>
    </source>
</evidence>
<feature type="compositionally biased region" description="Low complexity" evidence="12">
    <location>
        <begin position="606"/>
        <end position="618"/>
    </location>
</feature>
<feature type="domain" description="DNA-directed DNA polymerase family B exonuclease" evidence="14">
    <location>
        <begin position="237"/>
        <end position="483"/>
    </location>
</feature>
<evidence type="ECO:0000259" key="14">
    <source>
        <dbReference type="Pfam" id="PF03104"/>
    </source>
</evidence>
<reference evidence="15 16" key="2">
    <citation type="submission" date="2013-11" db="EMBL/GenBank/DDBJ databases">
        <title>Genome sequence of a novel, newly isolated strain of guinea pig cytomegalovirus: CIDMTR strain.</title>
        <authorList>
            <person name="Schleiss M.R."/>
            <person name="Hernandez-Alvarado N."/>
            <person name="Ramaraj T."/>
            <person name="Crow J.A."/>
        </authorList>
    </citation>
    <scope>NUCLEOTIDE SEQUENCE [LARGE SCALE GENOMIC DNA]</scope>
    <source>
        <strain evidence="15">CIDMTR</strain>
    </source>
</reference>
<organism evidence="15 16">
    <name type="scientific">Caviid herpesvirus 2 str. CIDMTR</name>
    <dbReference type="NCBI Taxonomy" id="1415526"/>
    <lineage>
        <taxon>Viruses</taxon>
        <taxon>Duplodnaviria</taxon>
        <taxon>Heunggongvirae</taxon>
        <taxon>Peploviricota</taxon>
        <taxon>Herviviricetes</taxon>
        <taxon>Herpesvirales</taxon>
        <taxon>Orthoherpesviridae</taxon>
        <taxon>Betaherpesvirinae</taxon>
        <taxon>Quwivirus</taxon>
        <taxon>Quwivirus caviidbeta2</taxon>
    </lineage>
</organism>
<dbReference type="InterPro" id="IPR006172">
    <property type="entry name" value="DNA-dir_DNA_pol_B"/>
</dbReference>
<dbReference type="PANTHER" id="PTHR10322:SF23">
    <property type="entry name" value="DNA POLYMERASE DELTA CATALYTIC SUBUNIT"/>
    <property type="match status" value="1"/>
</dbReference>
<dbReference type="GO" id="GO:0039693">
    <property type="term" value="P:viral DNA genome replication"/>
    <property type="evidence" value="ECO:0007669"/>
    <property type="project" value="UniProtKB-KW"/>
</dbReference>
<keyword evidence="3" id="KW-1048">Host nucleus</keyword>
<feature type="region of interest" description="Disordered" evidence="12">
    <location>
        <begin position="591"/>
        <end position="621"/>
    </location>
</feature>
<dbReference type="PROSITE" id="PS00116">
    <property type="entry name" value="DNA_POLYMERASE_B"/>
    <property type="match status" value="1"/>
</dbReference>
<evidence type="ECO:0000256" key="11">
    <source>
        <dbReference type="RuleBase" id="RU000442"/>
    </source>
</evidence>
<sequence length="1117" mass="125468">MSAPVFFNPYLCSGAARRRNGCSTVDSRRGNGPTKKGKKSFLQVVPRGVIYDGEKGLIKKVTQHPPRMFYNNVQYLLEPQMSWPTLPYRETCRVGCGREQPLRFHTFDQIDSTVYADSVEQIFLGYRRHVVPCGNVIRMFGRTCDGSSVCVNVFGQPSYFYCEYDDSEGYLDNYLSTVLKETEDVTKIVFTLDAQRVHKYSLFGYNTKYIENLYRVTLNNWPVCKRLAQSLQSRGLRVYEAGVDPVARFCVDRKIPSFGWCVIKRFYARSSGLASFCDIEIDCEIGDVEADDSDMSWPEYRCASFDIECMSGGDRFPDSSMVDDIVIQISVICYAVGRSSAESGGVSGAEAAVREHQHLFTLGPCAPIPGTHVYEFPSEYELLLGFFIFFKAYSPDILTGYNINLFDIKYLLQRMEKIYHANVSEFTKLRFGGRFSIYVPVGNKPRNASSASIKVHCTGTVVLDMYPVCVAKTSAPNYKLETMAEMYLNEHKDDLSYKEIPPTFLANDNGRAVVGRYCIKDALLVKRLFEKLNYHYEAASVARLARIPLRSVIFEGQQIRIYSCILEEAGERNMILPSFLTAKRPGELATESSPVASFEEDSEQTSDSSLGEVSSQGSSDGGVGYQGATVLEPDVGFYDTPVAVFDFASLYPSIIMRHNLCYSTYLPLGRDDGLSDNDVFLLEFDDGTRYGFVREHVRKSILGELLARWLAKRKAVRKVLAECQDEVEKLILDKYQLALKVTCNAFYGFTGVSSGMMPCLPIAAAITRIGRDMLMSVVDYVNTYMGHAEFWLRYLGEEDLTGDALNVKVIYGDTDSVFVICGGVKCGSVLEHGESIAGHITRALFREPIKLEFEKVFMNLMMICKKRYVGRIYGQTKLSMKGIELVRKTACEYVKSTVRNVLNMIFFEDDVSAGAVELSRMTMDDVKRHGVPSGFYRIVEALSNARDELYLNRVDVKKLVLSASLSQEVSAYKQQNLPHLRVIQRLAARREELPSVGDRVPYVLIAPPPGSSKNVPNYEISEDPGYVIEHKLPVNGEKYFEHVVKTVTNVLGPIIPKDCVRKEKFLSYVLPQRVYVSRPFMPYACAANELVVACDDGGVMMGVYGIKPVMCGVSVTN</sequence>
<dbReference type="Pfam" id="PF00136">
    <property type="entry name" value="DNA_pol_B"/>
    <property type="match status" value="1"/>
</dbReference>
<dbReference type="SMART" id="SM00486">
    <property type="entry name" value="POLBc"/>
    <property type="match status" value="1"/>
</dbReference>
<dbReference type="GO" id="GO:0000166">
    <property type="term" value="F:nucleotide binding"/>
    <property type="evidence" value="ECO:0007669"/>
    <property type="project" value="InterPro"/>
</dbReference>
<dbReference type="PANTHER" id="PTHR10322">
    <property type="entry name" value="DNA POLYMERASE CATALYTIC SUBUNIT"/>
    <property type="match status" value="1"/>
</dbReference>
<dbReference type="GO" id="GO:0003677">
    <property type="term" value="F:DNA binding"/>
    <property type="evidence" value="ECO:0007669"/>
    <property type="project" value="UniProtKB-KW"/>
</dbReference>
<dbReference type="SUPFAM" id="SSF56672">
    <property type="entry name" value="DNA/RNA polymerases"/>
    <property type="match status" value="1"/>
</dbReference>
<evidence type="ECO:0000256" key="3">
    <source>
        <dbReference type="ARBA" id="ARBA00022562"/>
    </source>
</evidence>
<dbReference type="Gene3D" id="3.90.1600.10">
    <property type="entry name" value="Palm domain of DNA polymerase"/>
    <property type="match status" value="1"/>
</dbReference>
<evidence type="ECO:0000256" key="4">
    <source>
        <dbReference type="ARBA" id="ARBA00022679"/>
    </source>
</evidence>
<evidence type="ECO:0000313" key="16">
    <source>
        <dbReference type="Proteomes" id="UP000163196"/>
    </source>
</evidence>
<evidence type="ECO:0000256" key="12">
    <source>
        <dbReference type="SAM" id="MobiDB-lite"/>
    </source>
</evidence>
<accession>U6H6Q3</accession>
<dbReference type="Gene3D" id="3.30.420.10">
    <property type="entry name" value="Ribonuclease H-like superfamily/Ribonuclease H"/>
    <property type="match status" value="1"/>
</dbReference>
<dbReference type="Proteomes" id="UP000163196">
    <property type="component" value="Genome"/>
</dbReference>
<dbReference type="InterPro" id="IPR017964">
    <property type="entry name" value="DNA-dir_DNA_pol_B_CS"/>
</dbReference>
<dbReference type="Pfam" id="PF03104">
    <property type="entry name" value="DNA_pol_B_exo1"/>
    <property type="match status" value="1"/>
</dbReference>
<evidence type="ECO:0000256" key="2">
    <source>
        <dbReference type="ARBA" id="ARBA00005755"/>
    </source>
</evidence>
<evidence type="ECO:0000259" key="13">
    <source>
        <dbReference type="Pfam" id="PF00136"/>
    </source>
</evidence>
<keyword evidence="5 11" id="KW-0548">Nucleotidyltransferase</keyword>
<comment type="subcellular location">
    <subcellularLocation>
        <location evidence="1">Host nucleus</location>
    </subcellularLocation>
</comment>
<evidence type="ECO:0000256" key="8">
    <source>
        <dbReference type="ARBA" id="ARBA00023109"/>
    </source>
</evidence>
<dbReference type="GO" id="GO:0006261">
    <property type="term" value="P:DNA-templated DNA replication"/>
    <property type="evidence" value="ECO:0007669"/>
    <property type="project" value="TreeGrafter"/>
</dbReference>
<keyword evidence="8" id="KW-1194">Viral DNA replication</keyword>
<dbReference type="InterPro" id="IPR006134">
    <property type="entry name" value="DNA-dir_DNA_pol_B_multi_dom"/>
</dbReference>
<dbReference type="InterPro" id="IPR006133">
    <property type="entry name" value="DNA-dir_DNA_pol_B_exonuc"/>
</dbReference>
<dbReference type="SUPFAM" id="SSF53098">
    <property type="entry name" value="Ribonuclease H-like"/>
    <property type="match status" value="1"/>
</dbReference>
<evidence type="ECO:0000256" key="7">
    <source>
        <dbReference type="ARBA" id="ARBA00022932"/>
    </source>
</evidence>
<dbReference type="GO" id="GO:0003887">
    <property type="term" value="F:DNA-directed DNA polymerase activity"/>
    <property type="evidence" value="ECO:0007669"/>
    <property type="project" value="UniProtKB-KW"/>
</dbReference>
<keyword evidence="6 11" id="KW-0235">DNA replication</keyword>
<keyword evidence="4 11" id="KW-0808">Transferase</keyword>
<evidence type="ECO:0000256" key="10">
    <source>
        <dbReference type="ARBA" id="ARBA00049244"/>
    </source>
</evidence>
<evidence type="ECO:0000256" key="1">
    <source>
        <dbReference type="ARBA" id="ARBA00004147"/>
    </source>
</evidence>